<evidence type="ECO:0000256" key="2">
    <source>
        <dbReference type="ARBA" id="ARBA00009777"/>
    </source>
</evidence>
<dbReference type="eggNOG" id="COG1180">
    <property type="taxonomic scope" value="Bacteria"/>
</dbReference>
<comment type="function">
    <text evidence="9">Activation of pyruvate formate-lyase under anaerobic conditions by generation of an organic free radical, using S-adenosylmethionine and reduced flavodoxin as cosubstrates to produce 5'-deoxy-adenosine.</text>
</comment>
<protein>
    <recommendedName>
        <fullName evidence="9">Pyruvate formate-lyase-activating enzyme</fullName>
        <ecNumber evidence="9">1.97.1.4</ecNumber>
    </recommendedName>
</protein>
<comment type="caution">
    <text evidence="11">The sequence shown here is derived from an EMBL/GenBank/DDBJ whole genome shotgun (WGS) entry which is preliminary data.</text>
</comment>
<dbReference type="CDD" id="cd01335">
    <property type="entry name" value="Radical_SAM"/>
    <property type="match status" value="1"/>
</dbReference>
<dbReference type="EMBL" id="JNUP01000049">
    <property type="protein sequence ID" value="KGE72687.1"/>
    <property type="molecule type" value="Genomic_DNA"/>
</dbReference>
<dbReference type="InterPro" id="IPR034457">
    <property type="entry name" value="Organic_radical-activating"/>
</dbReference>
<dbReference type="PANTHER" id="PTHR30352:SF5">
    <property type="entry name" value="PYRUVATE FORMATE-LYASE 1-ACTIVATING ENZYME"/>
    <property type="match status" value="1"/>
</dbReference>
<evidence type="ECO:0000313" key="11">
    <source>
        <dbReference type="EMBL" id="KGE72687.1"/>
    </source>
</evidence>
<evidence type="ECO:0000256" key="9">
    <source>
        <dbReference type="RuleBase" id="RU362053"/>
    </source>
</evidence>
<dbReference type="SFLD" id="SFLDS00029">
    <property type="entry name" value="Radical_SAM"/>
    <property type="match status" value="1"/>
</dbReference>
<evidence type="ECO:0000256" key="1">
    <source>
        <dbReference type="ARBA" id="ARBA00002918"/>
    </source>
</evidence>
<keyword evidence="12" id="KW-1185">Reference proteome</keyword>
<dbReference type="GO" id="GO:0051539">
    <property type="term" value="F:4 iron, 4 sulfur cluster binding"/>
    <property type="evidence" value="ECO:0007669"/>
    <property type="project" value="UniProtKB-UniRule"/>
</dbReference>
<dbReference type="PANTHER" id="PTHR30352">
    <property type="entry name" value="PYRUVATE FORMATE-LYASE-ACTIVATING ENZYME"/>
    <property type="match status" value="1"/>
</dbReference>
<feature type="domain" description="Radical SAM core" evidence="10">
    <location>
        <begin position="10"/>
        <end position="229"/>
    </location>
</feature>
<keyword evidence="4 9" id="KW-0949">S-adenosyl-L-methionine</keyword>
<reference evidence="11 12" key="1">
    <citation type="submission" date="2014-05" db="EMBL/GenBank/DDBJ databases">
        <title>De novo Genome Sequence of Spirocheata sp.</title>
        <authorList>
            <person name="Shivani Y."/>
            <person name="Subhash Y."/>
            <person name="Tushar L."/>
            <person name="Sasikala C."/>
            <person name="Ramana C.V."/>
        </authorList>
    </citation>
    <scope>NUCLEOTIDE SEQUENCE [LARGE SCALE GENOMIC DNA]</scope>
    <source>
        <strain evidence="11 12">JC230</strain>
    </source>
</reference>
<evidence type="ECO:0000256" key="4">
    <source>
        <dbReference type="ARBA" id="ARBA00022691"/>
    </source>
</evidence>
<evidence type="ECO:0000256" key="8">
    <source>
        <dbReference type="ARBA" id="ARBA00023014"/>
    </source>
</evidence>
<dbReference type="Gene3D" id="3.20.20.70">
    <property type="entry name" value="Aldolase class I"/>
    <property type="match status" value="1"/>
</dbReference>
<dbReference type="PROSITE" id="PS01087">
    <property type="entry name" value="RADICAL_ACTIVATING"/>
    <property type="match status" value="1"/>
</dbReference>
<name>A0A098R1U7_9SPIO</name>
<organism evidence="11 12">
    <name type="scientific">Spirochaeta lutea</name>
    <dbReference type="NCBI Taxonomy" id="1480694"/>
    <lineage>
        <taxon>Bacteria</taxon>
        <taxon>Pseudomonadati</taxon>
        <taxon>Spirochaetota</taxon>
        <taxon>Spirochaetia</taxon>
        <taxon>Spirochaetales</taxon>
        <taxon>Spirochaetaceae</taxon>
        <taxon>Spirochaeta</taxon>
    </lineage>
</organism>
<dbReference type="GO" id="GO:0043365">
    <property type="term" value="F:[formate-C-acetyltransferase]-activating enzyme activity"/>
    <property type="evidence" value="ECO:0007669"/>
    <property type="project" value="UniProtKB-UniRule"/>
</dbReference>
<keyword evidence="5 9" id="KW-0479">Metal-binding</keyword>
<evidence type="ECO:0000259" key="10">
    <source>
        <dbReference type="PROSITE" id="PS51918"/>
    </source>
</evidence>
<dbReference type="NCBIfam" id="TIGR02493">
    <property type="entry name" value="PFLA"/>
    <property type="match status" value="1"/>
</dbReference>
<dbReference type="SFLD" id="SFLDG01066">
    <property type="entry name" value="organic_radical-activating_enz"/>
    <property type="match status" value="1"/>
</dbReference>
<dbReference type="Pfam" id="PF04055">
    <property type="entry name" value="Radical_SAM"/>
    <property type="match status" value="1"/>
</dbReference>
<evidence type="ECO:0000256" key="6">
    <source>
        <dbReference type="ARBA" id="ARBA00023002"/>
    </source>
</evidence>
<sequence length="236" mass="26470">MHSIETGGTVDGPGIRYVAFLQGCPLRCLYCHNPDSWQMRTGKTMTSSQLLEDVLRYKPFIKSGGVTLSGGEPLTQPEFVEHFFTNAREHGLHTALDTSGAIPLNKSRSALDAADLILLDIKALDPQLCRDLTGMDNQHALEMLEYLEASGKPVWIRHVVVPGYTDDMEQLEALAYYLKDFSVIQRVELLPFHQMATYKWKALGLKYALKDTPVPSKELMERAAEPFIRLGLMDSL</sequence>
<keyword evidence="11" id="KW-0456">Lyase</keyword>
<dbReference type="GO" id="GO:0016829">
    <property type="term" value="F:lyase activity"/>
    <property type="evidence" value="ECO:0007669"/>
    <property type="project" value="UniProtKB-KW"/>
</dbReference>
<dbReference type="InterPro" id="IPR013785">
    <property type="entry name" value="Aldolase_TIM"/>
</dbReference>
<keyword evidence="11" id="KW-0670">Pyruvate</keyword>
<dbReference type="AlphaFoldDB" id="A0A098R1U7"/>
<keyword evidence="3 9" id="KW-0004">4Fe-4S</keyword>
<evidence type="ECO:0000313" key="12">
    <source>
        <dbReference type="Proteomes" id="UP000029692"/>
    </source>
</evidence>
<comment type="catalytic activity">
    <reaction evidence="9">
        <text>glycyl-[formate C-acetyltransferase] + reduced [flavodoxin] + S-adenosyl-L-methionine = glycin-2-yl radical-[formate C-acetyltransferase] + semiquinone [flavodoxin] + 5'-deoxyadenosine + L-methionine + H(+)</text>
        <dbReference type="Rhea" id="RHEA:19225"/>
        <dbReference type="Rhea" id="RHEA-COMP:10622"/>
        <dbReference type="Rhea" id="RHEA-COMP:12190"/>
        <dbReference type="Rhea" id="RHEA-COMP:12191"/>
        <dbReference type="Rhea" id="RHEA-COMP:14480"/>
        <dbReference type="ChEBI" id="CHEBI:15378"/>
        <dbReference type="ChEBI" id="CHEBI:17319"/>
        <dbReference type="ChEBI" id="CHEBI:29947"/>
        <dbReference type="ChEBI" id="CHEBI:32722"/>
        <dbReference type="ChEBI" id="CHEBI:57618"/>
        <dbReference type="ChEBI" id="CHEBI:57844"/>
        <dbReference type="ChEBI" id="CHEBI:59789"/>
        <dbReference type="ChEBI" id="CHEBI:140311"/>
        <dbReference type="EC" id="1.97.1.4"/>
    </reaction>
</comment>
<dbReference type="STRING" id="1480694.DC28_06455"/>
<dbReference type="InterPro" id="IPR007197">
    <property type="entry name" value="rSAM"/>
</dbReference>
<dbReference type="InterPro" id="IPR058240">
    <property type="entry name" value="rSAM_sf"/>
</dbReference>
<dbReference type="PROSITE" id="PS51918">
    <property type="entry name" value="RADICAL_SAM"/>
    <property type="match status" value="1"/>
</dbReference>
<comment type="cofactor">
    <cofactor evidence="9">
        <name>[4Fe-4S] cluster</name>
        <dbReference type="ChEBI" id="CHEBI:49883"/>
    </cofactor>
    <text evidence="9">Binds 1 [4Fe-4S] cluster. The cluster is coordinated with 3 cysteines and an exchangeable S-adenosyl-L-methionine.</text>
</comment>
<dbReference type="EC" id="1.97.1.4" evidence="9"/>
<proteinExistence type="inferred from homology"/>
<keyword evidence="6 9" id="KW-0560">Oxidoreductase</keyword>
<keyword evidence="9" id="KW-0963">Cytoplasm</keyword>
<dbReference type="InterPro" id="IPR012838">
    <property type="entry name" value="PFL1_activating"/>
</dbReference>
<comment type="similarity">
    <text evidence="2 9">Belongs to the organic radical-activating enzymes family.</text>
</comment>
<evidence type="ECO:0000256" key="5">
    <source>
        <dbReference type="ARBA" id="ARBA00022723"/>
    </source>
</evidence>
<dbReference type="GO" id="GO:0005737">
    <property type="term" value="C:cytoplasm"/>
    <property type="evidence" value="ECO:0007669"/>
    <property type="project" value="UniProtKB-SubCell"/>
</dbReference>
<accession>A0A098R1U7</accession>
<evidence type="ECO:0000256" key="7">
    <source>
        <dbReference type="ARBA" id="ARBA00023004"/>
    </source>
</evidence>
<evidence type="ECO:0000256" key="3">
    <source>
        <dbReference type="ARBA" id="ARBA00022485"/>
    </source>
</evidence>
<dbReference type="GO" id="GO:0046872">
    <property type="term" value="F:metal ion binding"/>
    <property type="evidence" value="ECO:0007669"/>
    <property type="project" value="UniProtKB-UniRule"/>
</dbReference>
<comment type="function">
    <text evidence="1">Activation of pyruvate formate-lyase 1 under anaerobic conditions by generation of an organic free radical, using S-adenosylmethionine and reduced flavodoxin as cosubstrates to produce 5'-deoxy-adenosine.</text>
</comment>
<dbReference type="SFLD" id="SFLDG01067">
    <property type="entry name" value="SPASM/twitch_domain_containing"/>
    <property type="match status" value="1"/>
</dbReference>
<keyword evidence="7 9" id="KW-0408">Iron</keyword>
<dbReference type="InterPro" id="IPR001989">
    <property type="entry name" value="Radical_activat_CS"/>
</dbReference>
<gene>
    <name evidence="11" type="primary">pflA</name>
    <name evidence="11" type="ORF">DC28_06455</name>
</gene>
<dbReference type="SUPFAM" id="SSF102114">
    <property type="entry name" value="Radical SAM enzymes"/>
    <property type="match status" value="1"/>
</dbReference>
<comment type="subcellular location">
    <subcellularLocation>
        <location evidence="9">Cytoplasm</location>
    </subcellularLocation>
</comment>
<keyword evidence="8 9" id="KW-0411">Iron-sulfur</keyword>
<dbReference type="Proteomes" id="UP000029692">
    <property type="component" value="Unassembled WGS sequence"/>
</dbReference>